<evidence type="ECO:0000313" key="1">
    <source>
        <dbReference type="EMBL" id="GET92071.1"/>
    </source>
</evidence>
<reference evidence="1" key="1">
    <citation type="submission" date="2019-11" db="EMBL/GenBank/DDBJ databases">
        <title>Leishmania tarentolae CDS.</title>
        <authorList>
            <person name="Goto Y."/>
            <person name="Yamagishi J."/>
        </authorList>
    </citation>
    <scope>NUCLEOTIDE SEQUENCE [LARGE SCALE GENOMIC DNA]</scope>
    <source>
        <strain evidence="1">Parrot Tar II</strain>
    </source>
</reference>
<dbReference type="OrthoDB" id="10639056at2759"/>
<protein>
    <submittedName>
        <fullName evidence="1">40S ribosomal protein S13, putative</fullName>
    </submittedName>
</protein>
<dbReference type="Proteomes" id="UP000419144">
    <property type="component" value="Unassembled WGS sequence"/>
</dbReference>
<name>A0A640KS32_LEITA</name>
<proteinExistence type="predicted"/>
<organism evidence="1 2">
    <name type="scientific">Leishmania tarentolae</name>
    <name type="common">Sauroleishmania tarentolae</name>
    <dbReference type="NCBI Taxonomy" id="5689"/>
    <lineage>
        <taxon>Eukaryota</taxon>
        <taxon>Discoba</taxon>
        <taxon>Euglenozoa</taxon>
        <taxon>Kinetoplastea</taxon>
        <taxon>Metakinetoplastina</taxon>
        <taxon>Trypanosomatida</taxon>
        <taxon>Trypanosomatidae</taxon>
        <taxon>Leishmaniinae</taxon>
        <taxon>Leishmania</taxon>
        <taxon>lizard Leishmania</taxon>
    </lineage>
</organism>
<dbReference type="EMBL" id="BLBS01000053">
    <property type="protein sequence ID" value="GET92071.1"/>
    <property type="molecule type" value="Genomic_DNA"/>
</dbReference>
<accession>A0A640KS32</accession>
<keyword evidence="2" id="KW-1185">Reference proteome</keyword>
<keyword evidence="1" id="KW-0687">Ribonucleoprotein</keyword>
<comment type="caution">
    <text evidence="1">The sequence shown here is derived from an EMBL/GenBank/DDBJ whole genome shotgun (WGS) entry which is preliminary data.</text>
</comment>
<dbReference type="VEuPathDB" id="TriTrypDB:LtaPh_3333961"/>
<dbReference type="AlphaFoldDB" id="A0A640KS32"/>
<keyword evidence="1" id="KW-0689">Ribosomal protein</keyword>
<evidence type="ECO:0000313" key="2">
    <source>
        <dbReference type="Proteomes" id="UP000419144"/>
    </source>
</evidence>
<dbReference type="GO" id="GO:0005840">
    <property type="term" value="C:ribosome"/>
    <property type="evidence" value="ECO:0007669"/>
    <property type="project" value="UniProtKB-KW"/>
</dbReference>
<sequence length="177" mass="18384">MVHHTGGKASDVSHPLIHLRDHGGGRAGLILPGGRQLLDALVVAGQAVDAGLNQDEAVLGIAILGVAFEVLAHLGGALHQEVQILRDLRGEAVVLEDAQDLTTGHVLHLGNTHGITQLHADLAGHHTLAGALAHHLHHVAACNLQPRRGSAAVGESGRGLAPTVAVHAHHCCLLRLW</sequence>
<gene>
    <name evidence="1" type="ORF">LtaPh_3333961</name>
</gene>